<feature type="region of interest" description="Disordered" evidence="1">
    <location>
        <begin position="1403"/>
        <end position="1427"/>
    </location>
</feature>
<evidence type="ECO:0000313" key="4">
    <source>
        <dbReference type="Proteomes" id="UP000321940"/>
    </source>
</evidence>
<evidence type="ECO:0000313" key="3">
    <source>
        <dbReference type="EMBL" id="QEE09433.1"/>
    </source>
</evidence>
<reference evidence="3 4" key="1">
    <citation type="journal article" date="2020" name="Int. J. Syst. Evol. Microbiol.">
        <title>Bartonella kosoyi sp. nov. and Bartonella krasnovii sp. nov., two novel species closely related to the zoonotic Bartonella elizabethae, isolated from black rats and wild desert rodent-fleas.</title>
        <authorList>
            <person name="Gutierrez R."/>
            <person name="Shalit T."/>
            <person name="Markus B."/>
            <person name="Yuan C."/>
            <person name="Nachum-Biala Y."/>
            <person name="Elad D."/>
            <person name="Harrus S."/>
        </authorList>
    </citation>
    <scope>NUCLEOTIDE SEQUENCE [LARGE SCALE GENOMIC DNA]</scope>
    <source>
        <strain evidence="3 4">Tel Aviv</strain>
    </source>
</reference>
<dbReference type="InterPro" id="IPR025157">
    <property type="entry name" value="Hemagglutinin_rpt"/>
</dbReference>
<dbReference type="RefSeq" id="WP_150222294.1">
    <property type="nucleotide sequence ID" value="NZ_CP031843.2"/>
</dbReference>
<dbReference type="SMART" id="SM00912">
    <property type="entry name" value="Haemagg_act"/>
    <property type="match status" value="1"/>
</dbReference>
<dbReference type="InterPro" id="IPR008638">
    <property type="entry name" value="FhaB/CdiA-like_TPS"/>
</dbReference>
<dbReference type="Proteomes" id="UP000321940">
    <property type="component" value="Chromosome"/>
</dbReference>
<name>A0A5B9CXK2_9HYPH</name>
<proteinExistence type="predicted"/>
<gene>
    <name evidence="3" type="ORF">D1093_07360</name>
</gene>
<dbReference type="SUPFAM" id="SSF51126">
    <property type="entry name" value="Pectin lyase-like"/>
    <property type="match status" value="1"/>
</dbReference>
<feature type="region of interest" description="Disordered" evidence="1">
    <location>
        <begin position="1691"/>
        <end position="1719"/>
    </location>
</feature>
<evidence type="ECO:0000256" key="1">
    <source>
        <dbReference type="SAM" id="MobiDB-lite"/>
    </source>
</evidence>
<feature type="domain" description="Filamentous haemagglutinin FhaB/tRNA nuclease CdiA-like TPS" evidence="2">
    <location>
        <begin position="63"/>
        <end position="185"/>
    </location>
</feature>
<feature type="compositionally biased region" description="Polar residues" evidence="1">
    <location>
        <begin position="1413"/>
        <end position="1427"/>
    </location>
</feature>
<accession>A0A5B9CXK2</accession>
<feature type="compositionally biased region" description="Basic and acidic residues" evidence="1">
    <location>
        <begin position="1403"/>
        <end position="1412"/>
    </location>
</feature>
<organism evidence="3 4">
    <name type="scientific">Bartonella kosoyi</name>
    <dbReference type="NCBI Taxonomy" id="2133959"/>
    <lineage>
        <taxon>Bacteria</taxon>
        <taxon>Pseudomonadati</taxon>
        <taxon>Pseudomonadota</taxon>
        <taxon>Alphaproteobacteria</taxon>
        <taxon>Hyphomicrobiales</taxon>
        <taxon>Bartonellaceae</taxon>
        <taxon>Bartonella</taxon>
    </lineage>
</organism>
<dbReference type="Gene3D" id="2.160.20.10">
    <property type="entry name" value="Single-stranded right-handed beta-helix, Pectin lyase-like"/>
    <property type="match status" value="1"/>
</dbReference>
<feature type="compositionally biased region" description="Low complexity" evidence="1">
    <location>
        <begin position="1698"/>
        <end position="1719"/>
    </location>
</feature>
<dbReference type="InterPro" id="IPR011050">
    <property type="entry name" value="Pectin_lyase_fold/virulence"/>
</dbReference>
<dbReference type="InterPro" id="IPR012334">
    <property type="entry name" value="Pectin_lyas_fold"/>
</dbReference>
<sequence length="2725" mass="285067">MGHEKREERAKLLSVLISSTMLKKVLFGGLGFSCLLVPSGLQAQIAVDANANAAHRPDIVAAPNGVPSIDIVTPNSSGLSHNKYNDFNIGNGGVIWNNHAQEVGQSQLGGIMPGNPHLRVTGSAKVILNEVTSSKRSALHGPGEVFGRPADVIIANPNGISCDGCGFINTPHATLTTGVAEIDASGFLKGFVVRGGDITFGTKGANFFSGKGAVDIVDIVSRTVHFEGPVAGKDIGVVAGTGRYDYASREMKELTDITGKPEYAIDGSALGALQADQIKLVATEKGVGVRMRHDMAANAGQLHLSADGKISLQNAFGHGGVSLKSKSQSILAKHITSKKHIDIAAKKDVTLETVGADGHFTAEAQEGFLTIAGQATSGGNMKLSSREAIKVSGLGAGADMAFETGGDLTIAGTVLSGGNLKAHAGGDIRAYLLAGGVDMAATGAAGNLVLGSHGGVDLQSSQGAIVAESIYGAGDITLVSHNGLSVSQTILSHDNVVIHTQPDAGVHFGQLIAYGKADIDGGAVDFSSLMAGGDAVLKSGSLDAGTLMTGLDFVASQASPSNPSGDLVFYDKGSLSITAEKGIKVGHIISGENIDLFAGNDIYYDQIIGYGTATLTSVSGGISVENVLSVLGDVRLTAPRLDLSNNRSHIYTPQTLYLIADHIDVSGSELTYGGLDFNSTNALDIHHARLQAVTDEGGTGDILFVAPGVLVDEATSVLAARDFAIKTGELHNSGQLAAGQNLAFSVTGDLTNSKTGLIYVKGHGALKVDGALLNDAGVVMAEGDLSFTNVAGTGKSLSLVNKAGLIQAGGNLLIQTKTLQNEADSTPVITEKKEYRDISFQKPEGSDQLSDGMLYQEDPNLWGKGHEHQDDKLIGKGHVELYLDIPLWNSKEETYGTATLKNGTVYKAFTWEHKSIKKEFSVHHYKWNGDSWGGWFLPNKNWSHMTEETVTQTFSHKPAAQGMIQSHGNLIINADDIENHYSIIEAGGNADIQAKTLTNLGATTYKNVYLGCQANTDAYCYAYNADGSRNGSLDIDNGSIRHISSEVTDTVSGLVQAGGTLNLVVDQLNNKAAEGSITGDAHFEAKAVGGNPLEALNGLTGAGALFTPKVDLNNSGDLSEGLPLPKPQSGGVGGTLPNQNFIYETRADFLDVGKFYGSAYFLNRIGYKPDREIFFLGDAYFEKQLIEKQMRDLVGQGLGKGAFIPGSDAIEQVKSLLDVGAEYAKAHNLVFGEPLSEEQLASLEAPMVIYVRQQVKGMDVYAPVLYIPEKDRASFVSAGALIMGDDVNITSQNTSTSTIINSGRIAANHQLHVHGGDILSQGGHFAAGGDAVLLAENNIRLDAGRTMVDGVETVLNTNALSTGGNATVFAKQDITASGVKVTTGGDLAMVTEEGNLTIGAAETHHHSEHSDASMHQQSEVNSGGSTTLVSGKDLHVLGSEVQATDNLFLQAKENVSIDATRNSANSHRGEQTSHVAVHNGSHLSSGKDTTVLSGKDIHVSASDIDAKGNVALGAQGDITIDTKSDEMEYHLQNKNLKVDMQASRAVGSSINAGGDITAIAGQDGKPHDLTITGSSVTADGKVGLKASHDILINNAENSLQYEMSYHKEGGAFSSSKSQHNKIDATQVSGSLISGGKGVAIDSGNNTKVVASILTAGKIGETSGEKTPEDQAKADITIHSGGNILIKGAQEKYDQQAQSSESGFLSSKSSDTSQSHTTTVSSILGATGNIITQSDKETTITASHMIANEDINVAGQSVTIDGMTDHHESHSETHETGFGVGSGKGFVSIYGSEGKVQNEESFEHQGSSLNGKNITITAEKEDVNVVGSDFNARENINVSAAHDINVLPGHNSHSTSSKEERTGFGFQFEKSKSGASVGVGVAGAKDKGDQWENTNTPSNFHAGNDANFNAGNDVNFKAANVSADRDVNVNAGNNITLSESYDTSNVQETHEKTFAGVTASADIGVLGTVQGLKDSADRMNNKDGNNTVMNGILTGMKINHLFTKGREFVDWLSGNTGERGNITKGLSSSLGGFGGSTKDVLANMAGASGSVSVGFKSEKAEASSQVSTATTTTIEGRRSVNINAHNGNIHGVGADIIAGTNPIYVLDNDAQSGNINMTAGQNITFESAKNTQSTQNNNESTSMSVGYGYGTGGAGATGSAAFSQGEGSSDEVHHKNSHIIGTGTVHTNSGQNTTLNGAVVSANRVEMSVGGDFSITSQSDTGKTSSKQNSVSVGFGAGATGGGGSMSASLNKDKSSSDYHSVVEQSGIKAEAGGFDITVTGTTNLTGGIIASSASADKNSLTTGSITTSDITNSAHATASSHGFSLSGNDTIKNITKNVLNHGKAKDGAEGETKSAISDGTIILTNTTGQRSMGQDAGEIIGSLNRNTAAAHQAVAPIDATSLEGAVHNRLDMINDLSDEGFGYWDKVRKIVLRVDHPVGEVAHDENGNVLYLTDENGEYIKGSDGKYITLYNFLKPEEENHLQKGSDGNVYMFYNGIFNSPDDAAGNAVQMAVYNNGHLYFTYFPQAEDPLVELGIAFYQKFLEGNIGGLSNSTKKFQDFITRYGNEGAIVSMHSRGTLTGGNGLRDLEERGIHGIGEKTDIYLYGPAGNSLSIANAHYYVSDGKKDHVYLQNHLFDPIGTVVGLNPPTAYKVPLKFPYVLFPPATPMIEQVGAIRGHNPSTTHKCYGDASDACKHDYGTHHNAIIYAPHAILDNLGLGYLWRKK</sequence>
<keyword evidence="4" id="KW-1185">Reference proteome</keyword>
<dbReference type="KEGG" id="bky:D1093_07360"/>
<dbReference type="Pfam" id="PF05860">
    <property type="entry name" value="TPS"/>
    <property type="match status" value="1"/>
</dbReference>
<dbReference type="GO" id="GO:0003824">
    <property type="term" value="F:catalytic activity"/>
    <property type="evidence" value="ECO:0007669"/>
    <property type="project" value="UniProtKB-ARBA"/>
</dbReference>
<dbReference type="EMBL" id="CP031843">
    <property type="protein sequence ID" value="QEE09433.1"/>
    <property type="molecule type" value="Genomic_DNA"/>
</dbReference>
<dbReference type="NCBIfam" id="TIGR01901">
    <property type="entry name" value="adhes_NPXG"/>
    <property type="match status" value="1"/>
</dbReference>
<evidence type="ECO:0000259" key="2">
    <source>
        <dbReference type="SMART" id="SM00912"/>
    </source>
</evidence>
<dbReference type="Pfam" id="PF13332">
    <property type="entry name" value="Fil_haemagg_2"/>
    <property type="match status" value="4"/>
</dbReference>
<protein>
    <submittedName>
        <fullName evidence="3">Filamentous hemagglutinin N-terminal domain-containing protein</fullName>
    </submittedName>
</protein>